<dbReference type="PANTHER" id="PTHR21659:SF63">
    <property type="entry name" value="PLASMA MEMBRANE PROTEOLIPID PMP3"/>
    <property type="match status" value="1"/>
</dbReference>
<feature type="compositionally biased region" description="Basic and acidic residues" evidence="6">
    <location>
        <begin position="80"/>
        <end position="93"/>
    </location>
</feature>
<name>A0A9P6W2Q6_RHOMI</name>
<comment type="similarity">
    <text evidence="2">Belongs to the UPF0057 (PMP3) family.</text>
</comment>
<evidence type="ECO:0000256" key="3">
    <source>
        <dbReference type="ARBA" id="ARBA00022692"/>
    </source>
</evidence>
<dbReference type="AlphaFoldDB" id="A0A9P6W2Q6"/>
<dbReference type="GO" id="GO:0016020">
    <property type="term" value="C:membrane"/>
    <property type="evidence" value="ECO:0007669"/>
    <property type="project" value="UniProtKB-SubCell"/>
</dbReference>
<keyword evidence="3" id="KW-0812">Transmembrane</keyword>
<dbReference type="Proteomes" id="UP000777482">
    <property type="component" value="Unassembled WGS sequence"/>
</dbReference>
<evidence type="ECO:0000256" key="2">
    <source>
        <dbReference type="ARBA" id="ARBA00009530"/>
    </source>
</evidence>
<dbReference type="EMBL" id="PUHQ01000040">
    <property type="protein sequence ID" value="KAG0660823.1"/>
    <property type="molecule type" value="Genomic_DNA"/>
</dbReference>
<evidence type="ECO:0000313" key="8">
    <source>
        <dbReference type="Proteomes" id="UP000777482"/>
    </source>
</evidence>
<dbReference type="PANTHER" id="PTHR21659">
    <property type="entry name" value="HYDROPHOBIC PROTEIN RCI2 LOW TEMPERATURE AND SALT RESPONSIVE PROTEIN LTI6 -RELATED"/>
    <property type="match status" value="1"/>
</dbReference>
<evidence type="ECO:0000256" key="1">
    <source>
        <dbReference type="ARBA" id="ARBA00004370"/>
    </source>
</evidence>
<accession>A0A9P6W2Q6</accession>
<keyword evidence="4" id="KW-1133">Transmembrane helix</keyword>
<proteinExistence type="inferred from homology"/>
<protein>
    <submittedName>
        <fullName evidence="7">Uncharacterized protein</fullName>
    </submittedName>
</protein>
<feature type="region of interest" description="Disordered" evidence="6">
    <location>
        <begin position="76"/>
        <end position="238"/>
    </location>
</feature>
<feature type="compositionally biased region" description="Basic and acidic residues" evidence="6">
    <location>
        <begin position="142"/>
        <end position="174"/>
    </location>
</feature>
<evidence type="ECO:0000256" key="5">
    <source>
        <dbReference type="ARBA" id="ARBA00023136"/>
    </source>
</evidence>
<comment type="subcellular location">
    <subcellularLocation>
        <location evidence="1">Membrane</location>
    </subcellularLocation>
</comment>
<dbReference type="InterPro" id="IPR000612">
    <property type="entry name" value="PMP3"/>
</dbReference>
<keyword evidence="5" id="KW-0472">Membrane</keyword>
<feature type="compositionally biased region" description="Polar residues" evidence="6">
    <location>
        <begin position="222"/>
        <end position="232"/>
    </location>
</feature>
<evidence type="ECO:0000256" key="6">
    <source>
        <dbReference type="SAM" id="MobiDB-lite"/>
    </source>
</evidence>
<dbReference type="OrthoDB" id="2152119at2759"/>
<keyword evidence="8" id="KW-1185">Reference proteome</keyword>
<comment type="caution">
    <text evidence="7">The sequence shown here is derived from an EMBL/GenBank/DDBJ whole genome shotgun (WGS) entry which is preliminary data.</text>
</comment>
<feature type="compositionally biased region" description="Basic residues" evidence="6">
    <location>
        <begin position="202"/>
        <end position="215"/>
    </location>
</feature>
<evidence type="ECO:0000256" key="4">
    <source>
        <dbReference type="ARBA" id="ARBA00022989"/>
    </source>
</evidence>
<organism evidence="7 8">
    <name type="scientific">Rhodotorula mucilaginosa</name>
    <name type="common">Yeast</name>
    <name type="synonym">Rhodotorula rubra</name>
    <dbReference type="NCBI Taxonomy" id="5537"/>
    <lineage>
        <taxon>Eukaryota</taxon>
        <taxon>Fungi</taxon>
        <taxon>Dikarya</taxon>
        <taxon>Basidiomycota</taxon>
        <taxon>Pucciniomycotina</taxon>
        <taxon>Microbotryomycetes</taxon>
        <taxon>Sporidiobolales</taxon>
        <taxon>Sporidiobolaceae</taxon>
        <taxon>Rhodotorula</taxon>
    </lineage>
</organism>
<gene>
    <name evidence="7" type="ORF">C6P46_004378</name>
</gene>
<sequence>MVLGWIAPPVAVLVRFGVGWDLFLNIILTICGYIPGHAHNFYIQNVRNNKTHNRTPKWAIRAGLVKMKDPRAGRHQWANRYDERIGGGDDDSIRSQTWDGRGPEPQRNKPLGGSRRPQRHTLAPWDDYVDEDEVEGGAGEDGLYRTESRRFRDNNDDLLGRDNDSPSAGRRTEPEFDPLTNEQFYPAPQVAPIRPTATGGGSKKKFGSGLFKHRSRYAEQPFDTTDAVSSRTRGSDADGYQDEFEREINEEAVAHHRTGNGNGMAAGSGARFDTFEAEGPEDAWAAPVPAAVPAVSDGYKYGNGYAAAQPVRPQRTGRAEETDGDLFNHTF</sequence>
<dbReference type="Pfam" id="PF01679">
    <property type="entry name" value="Pmp3"/>
    <property type="match status" value="1"/>
</dbReference>
<evidence type="ECO:0000313" key="7">
    <source>
        <dbReference type="EMBL" id="KAG0660823.1"/>
    </source>
</evidence>
<reference evidence="7 8" key="1">
    <citation type="submission" date="2020-11" db="EMBL/GenBank/DDBJ databases">
        <title>Kefir isolates.</title>
        <authorList>
            <person name="Marcisauskas S."/>
            <person name="Kim Y."/>
            <person name="Blasche S."/>
        </authorList>
    </citation>
    <scope>NUCLEOTIDE SEQUENCE [LARGE SCALE GENOMIC DNA]</scope>
    <source>
        <strain evidence="7 8">KR</strain>
    </source>
</reference>
<feature type="region of interest" description="Disordered" evidence="6">
    <location>
        <begin position="309"/>
        <end position="331"/>
    </location>
</feature>